<feature type="transmembrane region" description="Helical" evidence="1">
    <location>
        <begin position="89"/>
        <end position="108"/>
    </location>
</feature>
<evidence type="ECO:0000313" key="2">
    <source>
        <dbReference type="EMBL" id="SHO78109.1"/>
    </source>
</evidence>
<accession>A0A1M8A6U3</accession>
<dbReference type="OrthoDB" id="3337209at2759"/>
<evidence type="ECO:0000313" key="3">
    <source>
        <dbReference type="Proteomes" id="UP000186303"/>
    </source>
</evidence>
<gene>
    <name evidence="2" type="ORF">MSYG_2451</name>
</gene>
<dbReference type="Proteomes" id="UP000186303">
    <property type="component" value="Chromosome 3"/>
</dbReference>
<keyword evidence="1" id="KW-1133">Transmembrane helix</keyword>
<sequence>MSERRVDKSDPRMVAAIRPLTIPKAWEEEQRVSIYETMLSSMSLMTSMAVISPYPDLTALGLLFSGALVMNLKPHSKRKESSDLNTNAYTSYFFAALVTVFLALRKLLVT</sequence>
<dbReference type="EMBL" id="LT671823">
    <property type="protein sequence ID" value="SHO78109.1"/>
    <property type="molecule type" value="Genomic_DNA"/>
</dbReference>
<proteinExistence type="predicted"/>
<evidence type="ECO:0000256" key="1">
    <source>
        <dbReference type="SAM" id="Phobius"/>
    </source>
</evidence>
<feature type="transmembrane region" description="Helical" evidence="1">
    <location>
        <begin position="48"/>
        <end position="69"/>
    </location>
</feature>
<keyword evidence="1" id="KW-0812">Transmembrane</keyword>
<reference evidence="3" key="1">
    <citation type="journal article" date="2017" name="Nucleic Acids Res.">
        <title>Proteogenomics produces comprehensive and highly accurate protein-coding gene annotation in a complete genome assembly of Malassezia sympodialis.</title>
        <authorList>
            <person name="Zhu Y."/>
            <person name="Engstroem P.G."/>
            <person name="Tellgren-Roth C."/>
            <person name="Baudo C.D."/>
            <person name="Kennell J.C."/>
            <person name="Sun S."/>
            <person name="Billmyre R.B."/>
            <person name="Schroeder M.S."/>
            <person name="Andersson A."/>
            <person name="Holm T."/>
            <person name="Sigurgeirsson B."/>
            <person name="Wu G."/>
            <person name="Sankaranarayanan S.R."/>
            <person name="Siddharthan R."/>
            <person name="Sanyal K."/>
            <person name="Lundeberg J."/>
            <person name="Nystedt B."/>
            <person name="Boekhout T."/>
            <person name="Dawson T.L. Jr."/>
            <person name="Heitman J."/>
            <person name="Scheynius A."/>
            <person name="Lehtioe J."/>
        </authorList>
    </citation>
    <scope>NUCLEOTIDE SEQUENCE [LARGE SCALE GENOMIC DNA]</scope>
    <source>
        <strain evidence="3">ATCC 42132</strain>
    </source>
</reference>
<keyword evidence="1" id="KW-0472">Membrane</keyword>
<protein>
    <submittedName>
        <fullName evidence="2">Uncharacterized protein</fullName>
    </submittedName>
</protein>
<organism evidence="2 3">
    <name type="scientific">Malassezia sympodialis (strain ATCC 42132)</name>
    <name type="common">Atopic eczema-associated yeast</name>
    <dbReference type="NCBI Taxonomy" id="1230383"/>
    <lineage>
        <taxon>Eukaryota</taxon>
        <taxon>Fungi</taxon>
        <taxon>Dikarya</taxon>
        <taxon>Basidiomycota</taxon>
        <taxon>Ustilaginomycotina</taxon>
        <taxon>Malasseziomycetes</taxon>
        <taxon>Malasseziales</taxon>
        <taxon>Malasseziaceae</taxon>
        <taxon>Malassezia</taxon>
    </lineage>
</organism>
<keyword evidence="3" id="KW-1185">Reference proteome</keyword>
<dbReference type="AlphaFoldDB" id="A0A1M8A6U3"/>
<dbReference type="VEuPathDB" id="FungiDB:MSYG_2451"/>
<name>A0A1M8A6U3_MALS4</name>